<proteinExistence type="inferred from homology"/>
<sequence length="539" mass="59789">MPPRKRRKNVSEESDWQCSSKEDAGPEGSSDDFPGRKIGVENPLIVISDSEGEEAKEENTVSKKRGRLQLDRRRTGCKRRIAQMTEEEQFALAVKISEQEANHGNYSAEEESELLRKAIEESLYSCEVSDIPEKVSEQELKKENSSINEDICSTELDKALPLSQSSDQGIVKSPVVSLIRLSQDIVESSSVILSPNCKDLFSEIGSEPHTPCLSNTSAFSSKCATQQLALSPIFPKQSPLSLKLFPRKLFPGKSPGSTGFQEDVDDQFSHCSESSEHDSVSLLPISPPKSMKMENSLQKMIDEKSALFNGDSAILDAKESASTFSTDISEHEGIRVQQTEGSVHYYWGVPFCPKGVDPNVYTQVILCQLEVYQKSLKRAQRQLLHKMDFGEPIDLVAASHQNEKGDSQGSVSQEDQRDECVPKLRPESDCEESENSDKSVTRRVSSRRRQFENKMHSPQDEESSVAPQEEPACSTSQTLFMEVNLVECAGDDPEEASESVPSLIDEANGKSPGEQHEDVQAEEQEITVCPADDIRVSTM</sequence>
<dbReference type="Pfam" id="PF18282">
    <property type="entry name" value="RAP80_UIM"/>
    <property type="match status" value="1"/>
</dbReference>
<feature type="domain" description="RAP80 N-terminal" evidence="12">
    <location>
        <begin position="78"/>
        <end position="129"/>
    </location>
</feature>
<evidence type="ECO:0000256" key="9">
    <source>
        <dbReference type="ARBA" id="ARBA00029973"/>
    </source>
</evidence>
<keyword evidence="8" id="KW-0539">Nucleus</keyword>
<evidence type="ECO:0000256" key="7">
    <source>
        <dbReference type="ARBA" id="ARBA00023204"/>
    </source>
</evidence>
<accession>A0AAD1W1D6</accession>
<comment type="similarity">
    <text evidence="2">Belongs to the RAP80 family.</text>
</comment>
<evidence type="ECO:0000256" key="11">
    <source>
        <dbReference type="SAM" id="MobiDB-lite"/>
    </source>
</evidence>
<evidence type="ECO:0000256" key="2">
    <source>
        <dbReference type="ARBA" id="ARBA00006465"/>
    </source>
</evidence>
<dbReference type="InterPro" id="IPR040714">
    <property type="entry name" value="RAP80_UIM"/>
</dbReference>
<reference evidence="13" key="1">
    <citation type="submission" date="2022-03" db="EMBL/GenBank/DDBJ databases">
        <authorList>
            <person name="Alioto T."/>
            <person name="Alioto T."/>
            <person name="Gomez Garrido J."/>
        </authorList>
    </citation>
    <scope>NUCLEOTIDE SEQUENCE</scope>
</reference>
<keyword evidence="14" id="KW-1185">Reference proteome</keyword>
<organism evidence="13 14">
    <name type="scientific">Pelobates cultripes</name>
    <name type="common">Western spadefoot toad</name>
    <dbReference type="NCBI Taxonomy" id="61616"/>
    <lineage>
        <taxon>Eukaryota</taxon>
        <taxon>Metazoa</taxon>
        <taxon>Chordata</taxon>
        <taxon>Craniata</taxon>
        <taxon>Vertebrata</taxon>
        <taxon>Euteleostomi</taxon>
        <taxon>Amphibia</taxon>
        <taxon>Batrachia</taxon>
        <taxon>Anura</taxon>
        <taxon>Pelobatoidea</taxon>
        <taxon>Pelobatidae</taxon>
        <taxon>Pelobates</taxon>
    </lineage>
</organism>
<evidence type="ECO:0000256" key="4">
    <source>
        <dbReference type="ARBA" id="ARBA00022737"/>
    </source>
</evidence>
<dbReference type="SMART" id="SM00726">
    <property type="entry name" value="UIM"/>
    <property type="match status" value="2"/>
</dbReference>
<evidence type="ECO:0000256" key="6">
    <source>
        <dbReference type="ARBA" id="ARBA00022853"/>
    </source>
</evidence>
<feature type="region of interest" description="Disordered" evidence="11">
    <location>
        <begin position="1"/>
        <end position="67"/>
    </location>
</feature>
<evidence type="ECO:0000256" key="10">
    <source>
        <dbReference type="ARBA" id="ARBA00031558"/>
    </source>
</evidence>
<evidence type="ECO:0000259" key="12">
    <source>
        <dbReference type="Pfam" id="PF18282"/>
    </source>
</evidence>
<name>A0AAD1W1D6_PELCU</name>
<dbReference type="PROSITE" id="PS50330">
    <property type="entry name" value="UIM"/>
    <property type="match status" value="1"/>
</dbReference>
<evidence type="ECO:0000256" key="5">
    <source>
        <dbReference type="ARBA" id="ARBA00022763"/>
    </source>
</evidence>
<protein>
    <recommendedName>
        <fullName evidence="3">BRCA1-A complex subunit RAP80</fullName>
    </recommendedName>
    <alternativeName>
        <fullName evidence="10">Receptor-associated protein 80</fullName>
    </alternativeName>
    <alternativeName>
        <fullName evidence="9">Ubiquitin interaction motif-containing protein 1</fullName>
    </alternativeName>
</protein>
<dbReference type="CDD" id="cd20912">
    <property type="entry name" value="AIR_RAP80-like"/>
    <property type="match status" value="1"/>
</dbReference>
<keyword evidence="6" id="KW-0156">Chromatin regulator</keyword>
<keyword evidence="7" id="KW-0234">DNA repair</keyword>
<dbReference type="GO" id="GO:0042393">
    <property type="term" value="F:histone binding"/>
    <property type="evidence" value="ECO:0007669"/>
    <property type="project" value="TreeGrafter"/>
</dbReference>
<evidence type="ECO:0000313" key="14">
    <source>
        <dbReference type="Proteomes" id="UP001295444"/>
    </source>
</evidence>
<dbReference type="Proteomes" id="UP001295444">
    <property type="component" value="Chromosome 03"/>
</dbReference>
<gene>
    <name evidence="13" type="ORF">PECUL_23A018035</name>
</gene>
<feature type="compositionally biased region" description="Basic and acidic residues" evidence="11">
    <location>
        <begin position="414"/>
        <end position="428"/>
    </location>
</feature>
<dbReference type="EMBL" id="OW240914">
    <property type="protein sequence ID" value="CAH2277352.1"/>
    <property type="molecule type" value="Genomic_DNA"/>
</dbReference>
<dbReference type="PANTHER" id="PTHR15932:SF2">
    <property type="entry name" value="BRCA1-A COMPLEX SUBUNIT RAP80"/>
    <property type="match status" value="1"/>
</dbReference>
<dbReference type="GO" id="GO:0045739">
    <property type="term" value="P:positive regulation of DNA repair"/>
    <property type="evidence" value="ECO:0007669"/>
    <property type="project" value="TreeGrafter"/>
</dbReference>
<evidence type="ECO:0000313" key="13">
    <source>
        <dbReference type="EMBL" id="CAH2277352.1"/>
    </source>
</evidence>
<feature type="region of interest" description="Disordered" evidence="11">
    <location>
        <begin position="401"/>
        <end position="539"/>
    </location>
</feature>
<dbReference type="InterPro" id="IPR003903">
    <property type="entry name" value="UIM_dom"/>
</dbReference>
<evidence type="ECO:0000256" key="1">
    <source>
        <dbReference type="ARBA" id="ARBA00004123"/>
    </source>
</evidence>
<dbReference type="GO" id="GO:0006325">
    <property type="term" value="P:chromatin organization"/>
    <property type="evidence" value="ECO:0007669"/>
    <property type="project" value="UniProtKB-KW"/>
</dbReference>
<dbReference type="GO" id="GO:0070530">
    <property type="term" value="F:K63-linked polyubiquitin modification-dependent protein binding"/>
    <property type="evidence" value="ECO:0007669"/>
    <property type="project" value="InterPro"/>
</dbReference>
<feature type="compositionally biased region" description="Basic and acidic residues" evidence="11">
    <location>
        <begin position="449"/>
        <end position="459"/>
    </location>
</feature>
<dbReference type="Gene3D" id="6.10.250.1800">
    <property type="match status" value="1"/>
</dbReference>
<comment type="subcellular location">
    <subcellularLocation>
        <location evidence="1">Nucleus</location>
    </subcellularLocation>
</comment>
<evidence type="ECO:0000256" key="3">
    <source>
        <dbReference type="ARBA" id="ARBA00021660"/>
    </source>
</evidence>
<evidence type="ECO:0000256" key="8">
    <source>
        <dbReference type="ARBA" id="ARBA00023242"/>
    </source>
</evidence>
<keyword evidence="5" id="KW-0227">DNA damage</keyword>
<dbReference type="GO" id="GO:0070531">
    <property type="term" value="C:BRCA1-A complex"/>
    <property type="evidence" value="ECO:0007669"/>
    <property type="project" value="InterPro"/>
</dbReference>
<dbReference type="PANTHER" id="PTHR15932">
    <property type="entry name" value="UBIQUITIN INTERACTION MOTIF-CONTAINING PROTEIN 1"/>
    <property type="match status" value="1"/>
</dbReference>
<keyword evidence="4" id="KW-0677">Repeat</keyword>
<dbReference type="AlphaFoldDB" id="A0AAD1W1D6"/>
<dbReference type="InterPro" id="IPR038868">
    <property type="entry name" value="RAP80"/>
</dbReference>
<dbReference type="GO" id="GO:0006302">
    <property type="term" value="P:double-strand break repair"/>
    <property type="evidence" value="ECO:0007669"/>
    <property type="project" value="InterPro"/>
</dbReference>